<name>A0A1G5UWW6_9EURY</name>
<accession>A0A1G5UWW6</accession>
<sequence>MEFNLFRSGNLSFEYPDTWQAENPDTSNNPDCIATLSKGENNLLNIVAFPTETDLERYKEFMETCISDDGGTIFESVFVKKASMDAIRLHGNIKTPQITFDIHTFVFIEQGDIYIFELRTTDYSSKTISEYEDMVDSLKLE</sequence>
<gene>
    <name evidence="1" type="ORF">SAMN02910315_00175</name>
</gene>
<dbReference type="AlphaFoldDB" id="A0A1G5UWW6"/>
<evidence type="ECO:0000313" key="2">
    <source>
        <dbReference type="Proteomes" id="UP000323439"/>
    </source>
</evidence>
<dbReference type="OrthoDB" id="73252at2157"/>
<dbReference type="Proteomes" id="UP000323439">
    <property type="component" value="Unassembled WGS sequence"/>
</dbReference>
<keyword evidence="2" id="KW-1185">Reference proteome</keyword>
<evidence type="ECO:0000313" key="1">
    <source>
        <dbReference type="EMBL" id="SDA37838.1"/>
    </source>
</evidence>
<dbReference type="RefSeq" id="WP_149730822.1">
    <property type="nucleotide sequence ID" value="NZ_FMXB01000001.1"/>
</dbReference>
<reference evidence="1 2" key="1">
    <citation type="submission" date="2016-10" db="EMBL/GenBank/DDBJ databases">
        <authorList>
            <person name="Varghese N."/>
            <person name="Submissions S."/>
        </authorList>
    </citation>
    <scope>NUCLEOTIDE SEQUENCE [LARGE SCALE GENOMIC DNA]</scope>
    <source>
        <strain evidence="1 2">DSM 16643</strain>
    </source>
</reference>
<protein>
    <recommendedName>
        <fullName evidence="3">DUF1795 domain-containing protein</fullName>
    </recommendedName>
</protein>
<proteinExistence type="predicted"/>
<organism evidence="1 2">
    <name type="scientific">Methanobrevibacter millerae</name>
    <dbReference type="NCBI Taxonomy" id="230361"/>
    <lineage>
        <taxon>Archaea</taxon>
        <taxon>Methanobacteriati</taxon>
        <taxon>Methanobacteriota</taxon>
        <taxon>Methanomada group</taxon>
        <taxon>Methanobacteria</taxon>
        <taxon>Methanobacteriales</taxon>
        <taxon>Methanobacteriaceae</taxon>
        <taxon>Methanobrevibacter</taxon>
    </lineage>
</organism>
<evidence type="ECO:0008006" key="3">
    <source>
        <dbReference type="Google" id="ProtNLM"/>
    </source>
</evidence>
<dbReference type="EMBL" id="FMXB01000001">
    <property type="protein sequence ID" value="SDA37838.1"/>
    <property type="molecule type" value="Genomic_DNA"/>
</dbReference>